<keyword evidence="2" id="KW-1185">Reference proteome</keyword>
<reference evidence="1 2" key="1">
    <citation type="journal article" date="2013" name="Genome Announc.">
        <title>Whole Genome Sequencing of Thermus oshimai JL-2 and Thermus thermophilus JL-18, Incomplete Denitrifiers from the United States Great Basin.</title>
        <authorList>
            <person name="Murugapiran S.K."/>
            <person name="Huntemann M."/>
            <person name="Wei C.L."/>
            <person name="Han J."/>
            <person name="Detter J.C."/>
            <person name="Han C.S."/>
            <person name="Erkkila T.H."/>
            <person name="Teshima H."/>
            <person name="Chen A."/>
            <person name="Kyrpides N."/>
            <person name="Mavrommatis K."/>
            <person name="Markowitz V."/>
            <person name="Szeto E."/>
            <person name="Ivanova N."/>
            <person name="Pagani I."/>
            <person name="Lam J."/>
            <person name="McDonald A.I."/>
            <person name="Dodsworth J.A."/>
            <person name="Pati A."/>
            <person name="Goodwin L."/>
            <person name="Peters L."/>
            <person name="Pitluck S."/>
            <person name="Woyke T."/>
            <person name="Hedlund B.P."/>
        </authorList>
    </citation>
    <scope>NUCLEOTIDE SEQUENCE</scope>
    <source>
        <strain evidence="1 2">JL-2</strain>
        <plasmid evidence="1">pTHEOS02</plasmid>
    </source>
</reference>
<protein>
    <submittedName>
        <fullName evidence="1">Uncharacterized protein</fullName>
    </submittedName>
</protein>
<proteinExistence type="predicted"/>
<gene>
    <name evidence="1" type="ORF">Theos_2550</name>
</gene>
<dbReference type="PATRIC" id="fig|751945.3.peg.2492"/>
<sequence>MRTMRDTENARILASTTTRLLKEGLDERGRYAGGKWGGLYLRAPDIYFRILEKAGDKLVRLSEVAEVRRGFTTGANDFFYLKVLPHRPICPLCGKVHEKALTQEEEATYWAKGERPPEKALVAVRNGLGWEGYLEAAVLRPVFKSPKEAPALTVDVGNLNRVFLPASGDYQTLPLHARNYVDYGEQVPVVVARGRSRGQTLVGIPSLSTVQGRRPWWWLGEWPEAQVILPMFERARKYAFWNPHHAAIDNALYLVLPRYEIDVLRLLIALNSSLFALFKELLARPPEGGGGGPLQIKVYQYEEMPIPDPKLLSPPTQKPLEDFLARPIRNFWEEVGLTPPGFAGLPAPLPDRKALDDLVFDTLGLSEEERQEVYREAAQLVWERIAKARGDLEEEGGTG</sequence>
<geneLocation type="plasmid" evidence="1 2">
    <name>pTHEOS02</name>
</geneLocation>
<keyword evidence="1" id="KW-0614">Plasmid</keyword>
<dbReference type="EMBL" id="CP003251">
    <property type="protein sequence ID" value="AFV77522.1"/>
    <property type="molecule type" value="Genomic_DNA"/>
</dbReference>
<evidence type="ECO:0000313" key="2">
    <source>
        <dbReference type="Proteomes" id="UP000000211"/>
    </source>
</evidence>
<evidence type="ECO:0000313" key="1">
    <source>
        <dbReference type="EMBL" id="AFV77522.1"/>
    </source>
</evidence>
<accession>K7RMC2</accession>
<dbReference type="KEGG" id="tos:Theos_2550"/>
<name>K7RMC2_THEOS</name>
<dbReference type="AlphaFoldDB" id="K7RMC2"/>
<dbReference type="HOGENOM" id="CLU_690652_0_0_0"/>
<dbReference type="Proteomes" id="UP000000211">
    <property type="component" value="Plasmid pTHEOS02"/>
</dbReference>
<organism evidence="1 2">
    <name type="scientific">Thermus oshimai JL-2</name>
    <dbReference type="NCBI Taxonomy" id="751945"/>
    <lineage>
        <taxon>Bacteria</taxon>
        <taxon>Thermotogati</taxon>
        <taxon>Deinococcota</taxon>
        <taxon>Deinococci</taxon>
        <taxon>Thermales</taxon>
        <taxon>Thermaceae</taxon>
        <taxon>Thermus</taxon>
    </lineage>
</organism>